<comment type="function">
    <text evidence="17">Catalyzes the dehydration of the S-form of NAD(P)HX at the expense of ADP, which is converted to AMP. Together with NAD(P)HX epimerase, which catalyzes the epimerization of the S- and R-forms, the enzyme allows the repair of both epimers of NAD(P)HX, a damaged form of NAD(P)H that is a result of enzymatic or heat-dependent hydration.</text>
</comment>
<dbReference type="CDD" id="cd01171">
    <property type="entry name" value="YXKO-related"/>
    <property type="match status" value="1"/>
</dbReference>
<dbReference type="Gene3D" id="3.40.50.10260">
    <property type="entry name" value="YjeF N-terminal domain"/>
    <property type="match status" value="1"/>
</dbReference>
<evidence type="ECO:0000256" key="9">
    <source>
        <dbReference type="ARBA" id="ARBA00022958"/>
    </source>
</evidence>
<evidence type="ECO:0000256" key="15">
    <source>
        <dbReference type="ARBA" id="ARBA00048238"/>
    </source>
</evidence>
<keyword evidence="8 17" id="KW-0521">NADP</keyword>
<keyword evidence="24" id="KW-1185">Reference proteome</keyword>
<keyword evidence="10 17" id="KW-0520">NAD</keyword>
<comment type="subunit">
    <text evidence="17">Homotetramer.</text>
</comment>
<dbReference type="EC" id="5.1.99.6" evidence="19"/>
<feature type="binding site" evidence="18">
    <location>
        <begin position="56"/>
        <end position="60"/>
    </location>
    <ligand>
        <name>(6S)-NADPHX</name>
        <dbReference type="ChEBI" id="CHEBI:64076"/>
    </ligand>
</feature>
<keyword evidence="12 17" id="KW-0456">Lyase</keyword>
<dbReference type="GO" id="GO:0046872">
    <property type="term" value="F:metal ion binding"/>
    <property type="evidence" value="ECO:0007669"/>
    <property type="project" value="UniProtKB-UniRule"/>
</dbReference>
<name>A0A8I0FXF2_9ACTN</name>
<dbReference type="GO" id="GO:0005524">
    <property type="term" value="F:ATP binding"/>
    <property type="evidence" value="ECO:0007669"/>
    <property type="project" value="UniProtKB-UniRule"/>
</dbReference>
<keyword evidence="6 17" id="KW-0547">Nucleotide-binding</keyword>
<comment type="catalytic activity">
    <reaction evidence="2 18 19">
        <text>(6R)-NADPHX = (6S)-NADPHX</text>
        <dbReference type="Rhea" id="RHEA:32227"/>
        <dbReference type="ChEBI" id="CHEBI:64076"/>
        <dbReference type="ChEBI" id="CHEBI:64077"/>
        <dbReference type="EC" id="5.1.99.6"/>
    </reaction>
</comment>
<dbReference type="PANTHER" id="PTHR12592:SF0">
    <property type="entry name" value="ATP-DEPENDENT (S)-NAD(P)H-HYDRATE DEHYDRATASE"/>
    <property type="match status" value="1"/>
</dbReference>
<dbReference type="HAMAP" id="MF_01965">
    <property type="entry name" value="NADHX_dehydratase"/>
    <property type="match status" value="1"/>
</dbReference>
<dbReference type="PROSITE" id="PS51383">
    <property type="entry name" value="YJEF_C_3"/>
    <property type="match status" value="1"/>
</dbReference>
<evidence type="ECO:0000256" key="8">
    <source>
        <dbReference type="ARBA" id="ARBA00022857"/>
    </source>
</evidence>
<evidence type="ECO:0000256" key="19">
    <source>
        <dbReference type="PIRNR" id="PIRNR017184"/>
    </source>
</evidence>
<evidence type="ECO:0000256" key="10">
    <source>
        <dbReference type="ARBA" id="ARBA00023027"/>
    </source>
</evidence>
<dbReference type="SUPFAM" id="SSF64153">
    <property type="entry name" value="YjeF N-terminal domain-like"/>
    <property type="match status" value="1"/>
</dbReference>
<evidence type="ECO:0000256" key="3">
    <source>
        <dbReference type="ARBA" id="ARBA00006001"/>
    </source>
</evidence>
<feature type="binding site" evidence="17">
    <location>
        <position position="245"/>
    </location>
    <ligand>
        <name>(6S)-NADPHX</name>
        <dbReference type="ChEBI" id="CHEBI:64076"/>
    </ligand>
</feature>
<protein>
    <recommendedName>
        <fullName evidence="19">Bifunctional NAD(P)H-hydrate repair enzyme</fullName>
    </recommendedName>
    <alternativeName>
        <fullName evidence="19">Nicotinamide nucleotide repair protein</fullName>
    </alternativeName>
    <domain>
        <recommendedName>
            <fullName evidence="19">ADP-dependent (S)-NAD(P)H-hydrate dehydratase</fullName>
            <ecNumber evidence="19">4.2.1.136</ecNumber>
        </recommendedName>
        <alternativeName>
            <fullName evidence="19">ADP-dependent NAD(P)HX dehydratase</fullName>
        </alternativeName>
    </domain>
    <domain>
        <recommendedName>
            <fullName evidence="19">NAD(P)H-hydrate epimerase</fullName>
            <ecNumber evidence="19">5.1.99.6</ecNumber>
        </recommendedName>
    </domain>
</protein>
<feature type="binding site" evidence="18">
    <location>
        <begin position="116"/>
        <end position="122"/>
    </location>
    <ligand>
        <name>(6S)-NADPHX</name>
        <dbReference type="ChEBI" id="CHEBI:64076"/>
    </ligand>
</feature>
<feature type="binding site" evidence="18">
    <location>
        <position position="112"/>
    </location>
    <ligand>
        <name>K(+)</name>
        <dbReference type="ChEBI" id="CHEBI:29103"/>
    </ligand>
</feature>
<feature type="binding site" evidence="17">
    <location>
        <position position="295"/>
    </location>
    <ligand>
        <name>(6S)-NADPHX</name>
        <dbReference type="ChEBI" id="CHEBI:64076"/>
    </ligand>
</feature>
<comment type="function">
    <text evidence="14 19">Bifunctional enzyme that catalyzes the epimerization of the S- and R-forms of NAD(P)HX and the dehydration of the S-form of NAD(P)HX at the expense of ADP, which is converted to AMP. This allows the repair of both epimers of NAD(P)HX, a damaged form of NAD(P)H that is a result of enzymatic or heat-dependent hydration.</text>
</comment>
<comment type="similarity">
    <text evidence="3 19">In the N-terminal section; belongs to the NnrE/AIBP family.</text>
</comment>
<reference evidence="22" key="2">
    <citation type="submission" date="2020-09" db="EMBL/GenBank/DDBJ databases">
        <title>Novel species in genus Aeromicrobium.</title>
        <authorList>
            <person name="Zhang G."/>
        </authorList>
    </citation>
    <scope>NUCLEOTIDE SEQUENCE</scope>
    <source>
        <strain evidence="22">SSW1-57</strain>
    </source>
</reference>
<keyword evidence="5 18" id="KW-0479">Metal-binding</keyword>
<comment type="catalytic activity">
    <reaction evidence="1 18 19">
        <text>(6R)-NADHX = (6S)-NADHX</text>
        <dbReference type="Rhea" id="RHEA:32215"/>
        <dbReference type="ChEBI" id="CHEBI:64074"/>
        <dbReference type="ChEBI" id="CHEBI:64075"/>
        <dbReference type="EC" id="5.1.99.6"/>
    </reaction>
</comment>
<feature type="binding site" evidence="18">
    <location>
        <position position="145"/>
    </location>
    <ligand>
        <name>(6S)-NADPHX</name>
        <dbReference type="ChEBI" id="CHEBI:64076"/>
    </ligand>
</feature>
<dbReference type="InterPro" id="IPR030677">
    <property type="entry name" value="Nnr"/>
</dbReference>
<evidence type="ECO:0000256" key="17">
    <source>
        <dbReference type="HAMAP-Rule" id="MF_01965"/>
    </source>
</evidence>
<evidence type="ECO:0000259" key="21">
    <source>
        <dbReference type="PROSITE" id="PS51385"/>
    </source>
</evidence>
<dbReference type="Pfam" id="PF01256">
    <property type="entry name" value="Carb_kinase"/>
    <property type="match status" value="1"/>
</dbReference>
<evidence type="ECO:0000256" key="16">
    <source>
        <dbReference type="ARBA" id="ARBA00049209"/>
    </source>
</evidence>
<dbReference type="GO" id="GO:0046496">
    <property type="term" value="P:nicotinamide nucleotide metabolic process"/>
    <property type="evidence" value="ECO:0007669"/>
    <property type="project" value="UniProtKB-UniRule"/>
</dbReference>
<comment type="similarity">
    <text evidence="4 19">In the C-terminal section; belongs to the NnrD/CARKD family.</text>
</comment>
<gene>
    <name evidence="17" type="primary">nnrD</name>
    <name evidence="18" type="synonym">nnrE</name>
    <name evidence="23" type="ORF">BJ975_000302</name>
    <name evidence="22" type="ORF">IDH50_02865</name>
</gene>
<evidence type="ECO:0000313" key="22">
    <source>
        <dbReference type="EMBL" id="MBD1269164.1"/>
    </source>
</evidence>
<comment type="caution">
    <text evidence="22">The sequence shown here is derived from an EMBL/GenBank/DDBJ whole genome shotgun (WGS) entry which is preliminary data.</text>
</comment>
<dbReference type="RefSeq" id="WP_179422981.1">
    <property type="nucleotide sequence ID" value="NZ_BAAAMP010000002.1"/>
</dbReference>
<dbReference type="NCBIfam" id="TIGR00197">
    <property type="entry name" value="yjeF_nterm"/>
    <property type="match status" value="1"/>
</dbReference>
<comment type="cofactor">
    <cofactor evidence="18 19">
        <name>K(+)</name>
        <dbReference type="ChEBI" id="CHEBI:29103"/>
    </cofactor>
    <text evidence="18 19">Binds 1 potassium ion per subunit.</text>
</comment>
<evidence type="ECO:0000313" key="24">
    <source>
        <dbReference type="Proteomes" id="UP000587211"/>
    </source>
</evidence>
<evidence type="ECO:0000256" key="2">
    <source>
        <dbReference type="ARBA" id="ARBA00000909"/>
    </source>
</evidence>
<evidence type="ECO:0000256" key="7">
    <source>
        <dbReference type="ARBA" id="ARBA00022840"/>
    </source>
</evidence>
<dbReference type="GO" id="GO:0052855">
    <property type="term" value="F:ADP-dependent NAD(P)H-hydrate dehydratase activity"/>
    <property type="evidence" value="ECO:0007669"/>
    <property type="project" value="UniProtKB-UniRule"/>
</dbReference>
<accession>A0A8I0FXF2</accession>
<comment type="function">
    <text evidence="18">Catalyzes the epimerization of the S- and R-forms of NAD(P)HX, a damaged form of NAD(P)H that is a result of enzymatic or heat-dependent hydration. This is a prerequisite for the S-specific NAD(P)H-hydrate dehydratase to allow the repair of both epimers of NAD(P)HX.</text>
</comment>
<evidence type="ECO:0000256" key="11">
    <source>
        <dbReference type="ARBA" id="ARBA00023235"/>
    </source>
</evidence>
<dbReference type="PANTHER" id="PTHR12592">
    <property type="entry name" value="ATP-DEPENDENT (S)-NAD(P)H-HYDRATE DEHYDRATASE FAMILY MEMBER"/>
    <property type="match status" value="1"/>
</dbReference>
<evidence type="ECO:0000256" key="14">
    <source>
        <dbReference type="ARBA" id="ARBA00025153"/>
    </source>
</evidence>
<dbReference type="EC" id="4.2.1.136" evidence="19"/>
<evidence type="ECO:0000256" key="12">
    <source>
        <dbReference type="ARBA" id="ARBA00023239"/>
    </source>
</evidence>
<feature type="domain" description="YjeF C-terminal" evidence="20">
    <location>
        <begin position="210"/>
        <end position="457"/>
    </location>
</feature>
<dbReference type="EMBL" id="JACWMT010000001">
    <property type="protein sequence ID" value="MBD1269164.1"/>
    <property type="molecule type" value="Genomic_DNA"/>
</dbReference>
<evidence type="ECO:0000256" key="5">
    <source>
        <dbReference type="ARBA" id="ARBA00022723"/>
    </source>
</evidence>
<proteinExistence type="inferred from homology"/>
<evidence type="ECO:0000256" key="13">
    <source>
        <dbReference type="ARBA" id="ARBA00023268"/>
    </source>
</evidence>
<dbReference type="InterPro" id="IPR000631">
    <property type="entry name" value="CARKD"/>
</dbReference>
<evidence type="ECO:0000259" key="20">
    <source>
        <dbReference type="PROSITE" id="PS51383"/>
    </source>
</evidence>
<comment type="caution">
    <text evidence="18">Lacks conserved residue(s) required for the propagation of feature annotation.</text>
</comment>
<evidence type="ECO:0000256" key="1">
    <source>
        <dbReference type="ARBA" id="ARBA00000013"/>
    </source>
</evidence>
<feature type="domain" description="YjeF N-terminal" evidence="21">
    <location>
        <begin position="10"/>
        <end position="202"/>
    </location>
</feature>
<comment type="catalytic activity">
    <reaction evidence="15 17 19">
        <text>(6S)-NADHX + ADP = AMP + phosphate + NADH + H(+)</text>
        <dbReference type="Rhea" id="RHEA:32223"/>
        <dbReference type="ChEBI" id="CHEBI:15378"/>
        <dbReference type="ChEBI" id="CHEBI:43474"/>
        <dbReference type="ChEBI" id="CHEBI:57945"/>
        <dbReference type="ChEBI" id="CHEBI:64074"/>
        <dbReference type="ChEBI" id="CHEBI:456215"/>
        <dbReference type="ChEBI" id="CHEBI:456216"/>
        <dbReference type="EC" id="4.2.1.136"/>
    </reaction>
</comment>
<evidence type="ECO:0000256" key="6">
    <source>
        <dbReference type="ARBA" id="ARBA00022741"/>
    </source>
</evidence>
<comment type="catalytic activity">
    <reaction evidence="16 17 19">
        <text>(6S)-NADPHX + ADP = AMP + phosphate + NADPH + H(+)</text>
        <dbReference type="Rhea" id="RHEA:32235"/>
        <dbReference type="ChEBI" id="CHEBI:15378"/>
        <dbReference type="ChEBI" id="CHEBI:43474"/>
        <dbReference type="ChEBI" id="CHEBI:57783"/>
        <dbReference type="ChEBI" id="CHEBI:64076"/>
        <dbReference type="ChEBI" id="CHEBI:456215"/>
        <dbReference type="ChEBI" id="CHEBI:456216"/>
        <dbReference type="EC" id="4.2.1.136"/>
    </reaction>
</comment>
<keyword evidence="7 17" id="KW-0067">ATP-binding</keyword>
<dbReference type="GO" id="GO:0110051">
    <property type="term" value="P:metabolite repair"/>
    <property type="evidence" value="ECO:0007669"/>
    <property type="project" value="TreeGrafter"/>
</dbReference>
<dbReference type="PIRSF" id="PIRSF017184">
    <property type="entry name" value="Nnr"/>
    <property type="match status" value="1"/>
</dbReference>
<dbReference type="InterPro" id="IPR004443">
    <property type="entry name" value="YjeF_N_dom"/>
</dbReference>
<dbReference type="Proteomes" id="UP000587211">
    <property type="component" value="Unassembled WGS sequence"/>
</dbReference>
<dbReference type="Gene3D" id="3.40.1190.20">
    <property type="match status" value="1"/>
</dbReference>
<dbReference type="AlphaFoldDB" id="A0A8I0FXF2"/>
<sequence>MLTAHTVAQVRAAEEVAAADAGWDELMRRAAAGLAQHVARAVPATETLVVLVGPGNNGGDALFAAAHLCREGRRVNLCLLDEAKAHPAGLAAAREAGAQMVDRPEGHRHVVDAIFGIGARPGLAGTAAAWAEWIERERPFVVAVDVPSGIGVDDGRLDGPAIRADLTVTFATAKHGLLLGPASALAGRVEVVDIGLDLAGEPALEALDAGDGARFRDAIVPGHDAHKYTRGVLGVRAGSPQYAGAAHLCVAGAQAGPAGMIRFVGAQDLARRVVDRAPEIVARRGRVQAWVVGSGGEDSPVPLASALRDEVPIVVDATALHHLPQSFEVDALLTPHAGELAAVLGVDREAVEADPLRHAREAAERYTATVLLKGPRTLVVAPDGRTRVNLSGTPWLGTAGAGDVLAGFIGSLLATGLDAFDAGSVGALLHGLAAERLRGPLVASDVARELGSVLHDFCEPRRPGDGEGERP</sequence>
<evidence type="ECO:0000256" key="4">
    <source>
        <dbReference type="ARBA" id="ARBA00009524"/>
    </source>
</evidence>
<comment type="similarity">
    <text evidence="17">Belongs to the NnrD/CARKD family.</text>
</comment>
<dbReference type="InterPro" id="IPR029056">
    <property type="entry name" value="Ribokinase-like"/>
</dbReference>
<feature type="binding site" evidence="17">
    <location>
        <position position="402"/>
    </location>
    <ligand>
        <name>AMP</name>
        <dbReference type="ChEBI" id="CHEBI:456215"/>
    </ligand>
</feature>
<dbReference type="HAMAP" id="MF_01966">
    <property type="entry name" value="NADHX_epimerase"/>
    <property type="match status" value="1"/>
</dbReference>
<dbReference type="PROSITE" id="PS01050">
    <property type="entry name" value="YJEF_C_2"/>
    <property type="match status" value="1"/>
</dbReference>
<keyword evidence="11 18" id="KW-0413">Isomerase</keyword>
<evidence type="ECO:0000313" key="23">
    <source>
        <dbReference type="EMBL" id="NYI36927.1"/>
    </source>
</evidence>
<organism evidence="22 25">
    <name type="scientific">Aeromicrobium tamlense</name>
    <dbReference type="NCBI Taxonomy" id="375541"/>
    <lineage>
        <taxon>Bacteria</taxon>
        <taxon>Bacillati</taxon>
        <taxon>Actinomycetota</taxon>
        <taxon>Actinomycetes</taxon>
        <taxon>Propionibacteriales</taxon>
        <taxon>Nocardioidaceae</taxon>
        <taxon>Aeromicrobium</taxon>
    </lineage>
</organism>
<feature type="binding site" evidence="18">
    <location>
        <position position="57"/>
    </location>
    <ligand>
        <name>K(+)</name>
        <dbReference type="ChEBI" id="CHEBI:29103"/>
    </ligand>
</feature>
<keyword evidence="13" id="KW-0511">Multifunctional enzyme</keyword>
<dbReference type="Proteomes" id="UP000659061">
    <property type="component" value="Unassembled WGS sequence"/>
</dbReference>
<dbReference type="PROSITE" id="PS51385">
    <property type="entry name" value="YJEF_N"/>
    <property type="match status" value="1"/>
</dbReference>
<comment type="cofactor">
    <cofactor evidence="17">
        <name>Mg(2+)</name>
        <dbReference type="ChEBI" id="CHEBI:18420"/>
    </cofactor>
</comment>
<keyword evidence="9 18" id="KW-0630">Potassium</keyword>
<dbReference type="GO" id="GO:0052856">
    <property type="term" value="F:NAD(P)HX epimerase activity"/>
    <property type="evidence" value="ECO:0007669"/>
    <property type="project" value="UniProtKB-UniRule"/>
</dbReference>
<feature type="binding site" evidence="17">
    <location>
        <position position="403"/>
    </location>
    <ligand>
        <name>(6S)-NADPHX</name>
        <dbReference type="ChEBI" id="CHEBI:64076"/>
    </ligand>
</feature>
<dbReference type="EMBL" id="JACBZN010000001">
    <property type="protein sequence ID" value="NYI36927.1"/>
    <property type="molecule type" value="Genomic_DNA"/>
</dbReference>
<dbReference type="SUPFAM" id="SSF53613">
    <property type="entry name" value="Ribokinase-like"/>
    <property type="match status" value="1"/>
</dbReference>
<evidence type="ECO:0000256" key="18">
    <source>
        <dbReference type="HAMAP-Rule" id="MF_01966"/>
    </source>
</evidence>
<evidence type="ECO:0000313" key="25">
    <source>
        <dbReference type="Proteomes" id="UP000659061"/>
    </source>
</evidence>
<feature type="binding site" evidence="17">
    <location>
        <begin position="373"/>
        <end position="377"/>
    </location>
    <ligand>
        <name>AMP</name>
        <dbReference type="ChEBI" id="CHEBI:456215"/>
    </ligand>
</feature>
<feature type="binding site" evidence="17">
    <location>
        <position position="336"/>
    </location>
    <ligand>
        <name>(6S)-NADPHX</name>
        <dbReference type="ChEBI" id="CHEBI:64076"/>
    </ligand>
</feature>
<comment type="similarity">
    <text evidence="18">Belongs to the NnrE/AIBP family.</text>
</comment>
<feature type="binding site" evidence="18">
    <location>
        <position position="148"/>
    </location>
    <ligand>
        <name>K(+)</name>
        <dbReference type="ChEBI" id="CHEBI:29103"/>
    </ligand>
</feature>
<dbReference type="InterPro" id="IPR017953">
    <property type="entry name" value="Carbohydrate_kinase_pred_CS"/>
</dbReference>
<dbReference type="Pfam" id="PF03853">
    <property type="entry name" value="YjeF_N"/>
    <property type="match status" value="1"/>
</dbReference>
<reference evidence="23 24" key="1">
    <citation type="submission" date="2020-07" db="EMBL/GenBank/DDBJ databases">
        <title>Sequencing the genomes of 1000 actinobacteria strains.</title>
        <authorList>
            <person name="Klenk H.-P."/>
        </authorList>
    </citation>
    <scope>NUCLEOTIDE SEQUENCE [LARGE SCALE GENOMIC DNA]</scope>
    <source>
        <strain evidence="23 24">DSM 19087</strain>
    </source>
</reference>
<dbReference type="InterPro" id="IPR036652">
    <property type="entry name" value="YjeF_N_dom_sf"/>
</dbReference>